<name>A0ABV7N1C0_9STAP</name>
<dbReference type="Proteomes" id="UP001595637">
    <property type="component" value="Unassembled WGS sequence"/>
</dbReference>
<organism evidence="3 4">
    <name type="scientific">Salinicoccus sesuvii</name>
    <dbReference type="NCBI Taxonomy" id="868281"/>
    <lineage>
        <taxon>Bacteria</taxon>
        <taxon>Bacillati</taxon>
        <taxon>Bacillota</taxon>
        <taxon>Bacilli</taxon>
        <taxon>Bacillales</taxon>
        <taxon>Staphylococcaceae</taxon>
        <taxon>Salinicoccus</taxon>
    </lineage>
</organism>
<dbReference type="Gene3D" id="3.40.930.10">
    <property type="entry name" value="Mannitol-specific EII, Chain A"/>
    <property type="match status" value="1"/>
</dbReference>
<dbReference type="InterPro" id="IPR002178">
    <property type="entry name" value="PTS_EIIA_type-2_dom"/>
</dbReference>
<dbReference type="EMBL" id="JBHRVQ010000001">
    <property type="protein sequence ID" value="MFC3387370.1"/>
    <property type="molecule type" value="Genomic_DNA"/>
</dbReference>
<evidence type="ECO:0000313" key="4">
    <source>
        <dbReference type="Proteomes" id="UP001595637"/>
    </source>
</evidence>
<reference evidence="4" key="1">
    <citation type="journal article" date="2019" name="Int. J. Syst. Evol. Microbiol.">
        <title>The Global Catalogue of Microorganisms (GCM) 10K type strain sequencing project: providing services to taxonomists for standard genome sequencing and annotation.</title>
        <authorList>
            <consortium name="The Broad Institute Genomics Platform"/>
            <consortium name="The Broad Institute Genome Sequencing Center for Infectious Disease"/>
            <person name="Wu L."/>
            <person name="Ma J."/>
        </authorList>
    </citation>
    <scope>NUCLEOTIDE SEQUENCE [LARGE SCALE GENOMIC DNA]</scope>
    <source>
        <strain evidence="4">CCM 7756</strain>
    </source>
</reference>
<dbReference type="SUPFAM" id="SSF55804">
    <property type="entry name" value="Phoshotransferase/anion transport protein"/>
    <property type="match status" value="1"/>
</dbReference>
<protein>
    <submittedName>
        <fullName evidence="3">PTS sugar transporter subunit IIA</fullName>
    </submittedName>
</protein>
<sequence length="161" mass="18689">MDFDSYFDEAYICFINEQKSKEETLKIMFNNLYERGVVKESYFKALLDREIQYATGLQTVSYGVAIPHTDYEHVNDEKISIGILENPVVFEHMGMPEISVDVEVIFMLAIKKPENQIGVLQIIMDLIQKEELLKSIKHAENKEAVINIIREYSTQKMMNGE</sequence>
<keyword evidence="3" id="KW-0762">Sugar transport</keyword>
<dbReference type="Pfam" id="PF00359">
    <property type="entry name" value="PTS_EIIA_2"/>
    <property type="match status" value="1"/>
</dbReference>
<proteinExistence type="predicted"/>
<dbReference type="RefSeq" id="WP_380651170.1">
    <property type="nucleotide sequence ID" value="NZ_JBHRVQ010000001.1"/>
</dbReference>
<accession>A0ABV7N1C0</accession>
<feature type="domain" description="PTS EIIA type-2" evidence="2">
    <location>
        <begin position="5"/>
        <end position="152"/>
    </location>
</feature>
<dbReference type="CDD" id="cd00211">
    <property type="entry name" value="PTS_IIA_fru"/>
    <property type="match status" value="1"/>
</dbReference>
<comment type="subunit">
    <text evidence="1">Homodimer or homotrimer. Seems to be a monomer when not phosphorylated.</text>
</comment>
<dbReference type="InterPro" id="IPR016152">
    <property type="entry name" value="PTrfase/Anion_transptr"/>
</dbReference>
<dbReference type="InterPro" id="IPR051541">
    <property type="entry name" value="PTS_SugarTrans_NitroReg"/>
</dbReference>
<evidence type="ECO:0000256" key="1">
    <source>
        <dbReference type="ARBA" id="ARBA00011798"/>
    </source>
</evidence>
<dbReference type="PROSITE" id="PS51094">
    <property type="entry name" value="PTS_EIIA_TYPE_2"/>
    <property type="match status" value="1"/>
</dbReference>
<dbReference type="PANTHER" id="PTHR47738">
    <property type="entry name" value="PTS SYSTEM FRUCTOSE-LIKE EIIA COMPONENT-RELATED"/>
    <property type="match status" value="1"/>
</dbReference>
<keyword evidence="4" id="KW-1185">Reference proteome</keyword>
<comment type="caution">
    <text evidence="3">The sequence shown here is derived from an EMBL/GenBank/DDBJ whole genome shotgun (WGS) entry which is preliminary data.</text>
</comment>
<dbReference type="PANTHER" id="PTHR47738:SF3">
    <property type="entry name" value="PHOSPHOTRANSFERASE SYSTEM MANNITOL_FRUCTOSE-SPECIFIC IIA DOMAIN CONTAINING PROTEIN"/>
    <property type="match status" value="1"/>
</dbReference>
<evidence type="ECO:0000259" key="2">
    <source>
        <dbReference type="PROSITE" id="PS51094"/>
    </source>
</evidence>
<gene>
    <name evidence="3" type="ORF">ACFOEO_02000</name>
</gene>
<keyword evidence="3" id="KW-0813">Transport</keyword>
<evidence type="ECO:0000313" key="3">
    <source>
        <dbReference type="EMBL" id="MFC3387370.1"/>
    </source>
</evidence>